<keyword evidence="3" id="KW-1185">Reference proteome</keyword>
<dbReference type="PANTHER" id="PTHR28208">
    <property type="entry name" value="PHOSPHATIDATE PHOSPHATASE APP1"/>
    <property type="match status" value="1"/>
</dbReference>
<protein>
    <recommendedName>
        <fullName evidence="1">Phosphatidate phosphatase APP1 catalytic domain-containing protein</fullName>
    </recommendedName>
</protein>
<accession>A0ABR3PAY1</accession>
<dbReference type="EMBL" id="JBFMKM010000010">
    <property type="protein sequence ID" value="KAL1303314.1"/>
    <property type="molecule type" value="Genomic_DNA"/>
</dbReference>
<feature type="domain" description="Phosphatidate phosphatase APP1 catalytic" evidence="1">
    <location>
        <begin position="232"/>
        <end position="406"/>
    </location>
</feature>
<comment type="caution">
    <text evidence="2">The sequence shown here is derived from an EMBL/GenBank/DDBJ whole genome shotgun (WGS) entry which is preliminary data.</text>
</comment>
<evidence type="ECO:0000313" key="3">
    <source>
        <dbReference type="Proteomes" id="UP001562354"/>
    </source>
</evidence>
<proteinExistence type="predicted"/>
<evidence type="ECO:0000259" key="1">
    <source>
        <dbReference type="Pfam" id="PF09949"/>
    </source>
</evidence>
<dbReference type="Pfam" id="PF09949">
    <property type="entry name" value="APP1_cat"/>
    <property type="match status" value="1"/>
</dbReference>
<name>A0ABR3PAY1_9PEZI</name>
<dbReference type="PANTHER" id="PTHR28208:SF2">
    <property type="entry name" value="PHOSPHATIDATE PHOSPHATASE APP1 CATALYTIC DOMAIN-CONTAINING PROTEIN"/>
    <property type="match status" value="1"/>
</dbReference>
<sequence length="548" mass="61841">MNVSSIVSEVCKPDTSSAFHFWSKPIRAIVDKWLKRRHLDAREIATLKNRPWSITNIPTYANYTYASTASGVEGGWLAHVHGNLYKRRDLSRHEIDKLINRILIRASIKPEKLMYKLWFQQLTPREATRSRRQVRDLATAAIGNGAIDVSLCANSSVMPFLTNEEGAFEQWVTRSSCEPDADDPYTFGPTHDSTTEVQTAGLTLKPLNVGGGPHNESMHDQKTFFVPPRGLTIVSDVDDVLRVGEIWNWKQAIMDLYARPYEPWLGMADVYRNWSRDIPFGGGGHWRNGQWVDPVKNTGDVGGGTNGSTNVHFHYASDSPEVNAGFYIDGTQQHFPSGSFDFRSLDYIKWSVLDNARITNIRRLLETFPESKFILVSDTTSKSSMTGFPKLVTEFPDQVQCLLMRDVQATEPSDYVIPATRHFLKIPRNKYLFFRTPAGSKSPTLANISTSHLASLARLEPSMVAEDGYSAYAEDLADGCFPVSDALPQSIYPDRAVGTRLRTTLNLAWFKIKCAFIPKWRRPSHACPFDRRPGAVYWDKGVEPSHDW</sequence>
<evidence type="ECO:0000313" key="2">
    <source>
        <dbReference type="EMBL" id="KAL1303314.1"/>
    </source>
</evidence>
<reference evidence="2 3" key="1">
    <citation type="submission" date="2024-07" db="EMBL/GenBank/DDBJ databases">
        <title>Draft sequence of the Neodothiora populina.</title>
        <authorList>
            <person name="Drown D.D."/>
            <person name="Schuette U.S."/>
            <person name="Buechlein A.B."/>
            <person name="Rusch D.R."/>
            <person name="Winton L.W."/>
            <person name="Adams G.A."/>
        </authorList>
    </citation>
    <scope>NUCLEOTIDE SEQUENCE [LARGE SCALE GENOMIC DNA]</scope>
    <source>
        <strain evidence="2 3">CPC 39397</strain>
    </source>
</reference>
<dbReference type="RefSeq" id="XP_069199589.1">
    <property type="nucleotide sequence ID" value="XM_069346710.1"/>
</dbReference>
<gene>
    <name evidence="2" type="ORF">AAFC00_006718</name>
</gene>
<organism evidence="2 3">
    <name type="scientific">Neodothiora populina</name>
    <dbReference type="NCBI Taxonomy" id="2781224"/>
    <lineage>
        <taxon>Eukaryota</taxon>
        <taxon>Fungi</taxon>
        <taxon>Dikarya</taxon>
        <taxon>Ascomycota</taxon>
        <taxon>Pezizomycotina</taxon>
        <taxon>Dothideomycetes</taxon>
        <taxon>Dothideomycetidae</taxon>
        <taxon>Dothideales</taxon>
        <taxon>Dothioraceae</taxon>
        <taxon>Neodothiora</taxon>
    </lineage>
</organism>
<dbReference type="InterPro" id="IPR019236">
    <property type="entry name" value="APP1_cat"/>
</dbReference>
<dbReference type="InterPro" id="IPR052935">
    <property type="entry name" value="Mg2+_PAP"/>
</dbReference>
<dbReference type="Proteomes" id="UP001562354">
    <property type="component" value="Unassembled WGS sequence"/>
</dbReference>
<dbReference type="GeneID" id="95980417"/>